<feature type="domain" description="SAND" evidence="7">
    <location>
        <begin position="58"/>
        <end position="144"/>
    </location>
</feature>
<dbReference type="InterPro" id="IPR001965">
    <property type="entry name" value="Znf_PHD"/>
</dbReference>
<dbReference type="Pfam" id="PF01342">
    <property type="entry name" value="SAND"/>
    <property type="match status" value="2"/>
</dbReference>
<dbReference type="PROSITE" id="PS50864">
    <property type="entry name" value="SAND"/>
    <property type="match status" value="2"/>
</dbReference>
<gene>
    <name evidence="8" type="ORF">DAT39_004241</name>
</gene>
<feature type="compositionally biased region" description="Basic residues" evidence="5">
    <location>
        <begin position="23"/>
        <end position="37"/>
    </location>
</feature>
<dbReference type="SMART" id="SM00249">
    <property type="entry name" value="PHD"/>
    <property type="match status" value="1"/>
</dbReference>
<feature type="compositionally biased region" description="Polar residues" evidence="5">
    <location>
        <begin position="180"/>
        <end position="190"/>
    </location>
</feature>
<dbReference type="InterPro" id="IPR013083">
    <property type="entry name" value="Znf_RING/FYVE/PHD"/>
</dbReference>
<evidence type="ECO:0000256" key="3">
    <source>
        <dbReference type="ARBA" id="ARBA00022833"/>
    </source>
</evidence>
<evidence type="ECO:0000256" key="4">
    <source>
        <dbReference type="PROSITE-ProRule" id="PRU00146"/>
    </source>
</evidence>
<dbReference type="Gene3D" id="3.10.390.10">
    <property type="entry name" value="SAND domain-like"/>
    <property type="match status" value="2"/>
</dbReference>
<dbReference type="OrthoDB" id="1870062at2759"/>
<dbReference type="SMART" id="SM00258">
    <property type="entry name" value="SAND"/>
    <property type="match status" value="2"/>
</dbReference>
<dbReference type="GO" id="GO:0005634">
    <property type="term" value="C:nucleus"/>
    <property type="evidence" value="ECO:0007669"/>
    <property type="project" value="TreeGrafter"/>
</dbReference>
<keyword evidence="1" id="KW-0479">Metal-binding</keyword>
<evidence type="ECO:0000313" key="9">
    <source>
        <dbReference type="Proteomes" id="UP000727407"/>
    </source>
</evidence>
<dbReference type="InterPro" id="IPR000770">
    <property type="entry name" value="SAND_dom"/>
</dbReference>
<feature type="compositionally biased region" description="Basic residues" evidence="5">
    <location>
        <begin position="168"/>
        <end position="178"/>
    </location>
</feature>
<feature type="domain" description="SAND" evidence="7">
    <location>
        <begin position="206"/>
        <end position="285"/>
    </location>
</feature>
<feature type="region of interest" description="Disordered" evidence="5">
    <location>
        <begin position="148"/>
        <end position="214"/>
    </location>
</feature>
<keyword evidence="3" id="KW-0862">Zinc</keyword>
<dbReference type="Pfam" id="PF00628">
    <property type="entry name" value="PHD"/>
    <property type="match status" value="1"/>
</dbReference>
<sequence length="364" mass="41626">MSKAESGSDTDSDWLSEEGPLKLRNRERKRKVIRQGSRRSGNEDRRVSVSPHVLPQKKPTSILQKLGENLIQEPKLSVTCGNKEGVLHKDKFSKGEPCILTGGQWLTPPHFEKFGGKERNKNWKYSVCCSGVQLKQLILEGFLSSPSSFKMKRSRDKEPQSRKEMNGSRRRSTRHGKNCRTISSVSTSASCEADCGTDDKEEEEEEDDDDGDDVRFKVTCSTGKGVLHVERFATETHGKCIRTQDAWLTPKDFLNRNKPGGNWRRDIRNDDGEPLGELLMKRVLKRHRVNCRCYICTEDLPHVLDQNNDDWCFKCKGEGDLVCCRTCPRAFHHHCHKPALRDDDVDSDTWTCSFCKKSRRKKPS</sequence>
<name>A0A8J4X8U1_CLAMG</name>
<dbReference type="PANTHER" id="PTHR46386">
    <property type="entry name" value="NUCLEAR BODY PROTEIN SP140"/>
    <property type="match status" value="1"/>
</dbReference>
<feature type="domain" description="PHD-type" evidence="6">
    <location>
        <begin position="290"/>
        <end position="358"/>
    </location>
</feature>
<reference evidence="8" key="1">
    <citation type="submission" date="2020-07" db="EMBL/GenBank/DDBJ databases">
        <title>Clarias magur genome sequencing, assembly and annotation.</title>
        <authorList>
            <person name="Kushwaha B."/>
            <person name="Kumar R."/>
            <person name="Das P."/>
            <person name="Joshi C.G."/>
            <person name="Kumar D."/>
            <person name="Nagpure N.S."/>
            <person name="Pandey M."/>
            <person name="Agarwal S."/>
            <person name="Srivastava S."/>
            <person name="Singh M."/>
            <person name="Sahoo L."/>
            <person name="Jayasankar P."/>
            <person name="Meher P.K."/>
            <person name="Koringa P.G."/>
            <person name="Iquebal M.A."/>
            <person name="Das S.P."/>
            <person name="Bit A."/>
            <person name="Patnaik S."/>
            <person name="Patel N."/>
            <person name="Shah T.M."/>
            <person name="Hinsu A."/>
            <person name="Jena J.K."/>
        </authorList>
    </citation>
    <scope>NUCLEOTIDE SEQUENCE</scope>
    <source>
        <strain evidence="8">CIFAMagur01</strain>
        <tissue evidence="8">Testis</tissue>
    </source>
</reference>
<accession>A0A8J4X8U1</accession>
<evidence type="ECO:0000256" key="5">
    <source>
        <dbReference type="SAM" id="MobiDB-lite"/>
    </source>
</evidence>
<dbReference type="GO" id="GO:0003677">
    <property type="term" value="F:DNA binding"/>
    <property type="evidence" value="ECO:0007669"/>
    <property type="project" value="InterPro"/>
</dbReference>
<evidence type="ECO:0000259" key="6">
    <source>
        <dbReference type="PROSITE" id="PS50016"/>
    </source>
</evidence>
<dbReference type="InterPro" id="IPR011011">
    <property type="entry name" value="Znf_FYVE_PHD"/>
</dbReference>
<dbReference type="PANTHER" id="PTHR46386:SF1">
    <property type="entry name" value="NUCLEAR BODY PROTEIN SP140-LIKE PROTEIN"/>
    <property type="match status" value="1"/>
</dbReference>
<evidence type="ECO:0000259" key="7">
    <source>
        <dbReference type="PROSITE" id="PS50864"/>
    </source>
</evidence>
<dbReference type="CDD" id="cd15541">
    <property type="entry name" value="PHD_TIF1_like"/>
    <property type="match status" value="1"/>
</dbReference>
<dbReference type="AlphaFoldDB" id="A0A8J4X8U1"/>
<feature type="region of interest" description="Disordered" evidence="5">
    <location>
        <begin position="1"/>
        <end position="59"/>
    </location>
</feature>
<keyword evidence="2 4" id="KW-0863">Zinc-finger</keyword>
<evidence type="ECO:0000313" key="8">
    <source>
        <dbReference type="EMBL" id="KAF5905986.1"/>
    </source>
</evidence>
<dbReference type="InterPro" id="IPR019787">
    <property type="entry name" value="Znf_PHD-finger"/>
</dbReference>
<dbReference type="EMBL" id="QNUK01000038">
    <property type="protein sequence ID" value="KAF5905986.1"/>
    <property type="molecule type" value="Genomic_DNA"/>
</dbReference>
<dbReference type="SUPFAM" id="SSF63763">
    <property type="entry name" value="SAND domain-like"/>
    <property type="match status" value="2"/>
</dbReference>
<dbReference type="InterPro" id="IPR043563">
    <property type="entry name" value="Sp110/Sp140/Sp140L-like"/>
</dbReference>
<evidence type="ECO:0000256" key="2">
    <source>
        <dbReference type="ARBA" id="ARBA00022771"/>
    </source>
</evidence>
<dbReference type="GO" id="GO:0008270">
    <property type="term" value="F:zinc ion binding"/>
    <property type="evidence" value="ECO:0007669"/>
    <property type="project" value="UniProtKB-KW"/>
</dbReference>
<evidence type="ECO:0000256" key="1">
    <source>
        <dbReference type="ARBA" id="ARBA00022723"/>
    </source>
</evidence>
<organism evidence="8 9">
    <name type="scientific">Clarias magur</name>
    <name type="common">Asian catfish</name>
    <name type="synonym">Macropteronotus magur</name>
    <dbReference type="NCBI Taxonomy" id="1594786"/>
    <lineage>
        <taxon>Eukaryota</taxon>
        <taxon>Metazoa</taxon>
        <taxon>Chordata</taxon>
        <taxon>Craniata</taxon>
        <taxon>Vertebrata</taxon>
        <taxon>Euteleostomi</taxon>
        <taxon>Actinopterygii</taxon>
        <taxon>Neopterygii</taxon>
        <taxon>Teleostei</taxon>
        <taxon>Ostariophysi</taxon>
        <taxon>Siluriformes</taxon>
        <taxon>Clariidae</taxon>
        <taxon>Clarias</taxon>
    </lineage>
</organism>
<feature type="compositionally biased region" description="Basic and acidic residues" evidence="5">
    <location>
        <begin position="155"/>
        <end position="167"/>
    </location>
</feature>
<dbReference type="Gene3D" id="3.30.40.10">
    <property type="entry name" value="Zinc/RING finger domain, C3HC4 (zinc finger)"/>
    <property type="match status" value="1"/>
</dbReference>
<feature type="compositionally biased region" description="Acidic residues" evidence="5">
    <location>
        <begin position="195"/>
        <end position="212"/>
    </location>
</feature>
<dbReference type="PROSITE" id="PS50016">
    <property type="entry name" value="ZF_PHD_2"/>
    <property type="match status" value="1"/>
</dbReference>
<dbReference type="GO" id="GO:0000981">
    <property type="term" value="F:DNA-binding transcription factor activity, RNA polymerase II-specific"/>
    <property type="evidence" value="ECO:0007669"/>
    <property type="project" value="TreeGrafter"/>
</dbReference>
<keyword evidence="9" id="KW-1185">Reference proteome</keyword>
<dbReference type="InterPro" id="IPR010919">
    <property type="entry name" value="SAND-like_dom_sf"/>
</dbReference>
<protein>
    <submittedName>
        <fullName evidence="8">Nuclear body protein</fullName>
    </submittedName>
</protein>
<dbReference type="SUPFAM" id="SSF57903">
    <property type="entry name" value="FYVE/PHD zinc finger"/>
    <property type="match status" value="1"/>
</dbReference>
<proteinExistence type="predicted"/>
<comment type="caution">
    <text evidence="8">The sequence shown here is derived from an EMBL/GenBank/DDBJ whole genome shotgun (WGS) entry which is preliminary data.</text>
</comment>
<dbReference type="Proteomes" id="UP000727407">
    <property type="component" value="Unassembled WGS sequence"/>
</dbReference>